<gene>
    <name evidence="2" type="ORF">DFJ66_4515</name>
</gene>
<dbReference type="InterPro" id="IPR027417">
    <property type="entry name" value="P-loop_NTPase"/>
</dbReference>
<dbReference type="NCBIfam" id="TIGR03815">
    <property type="entry name" value="CpaE_hom_Actino"/>
    <property type="match status" value="1"/>
</dbReference>
<sequence>MERVVALVAEPELLDEVLQAAAVAGCEVERVADVSALRGHWHTAPAVVLDPEGARACAFAALPRRPGVLLASNGPPDAAVWPCAVELGVERVIDVSVGPDALRTALADLVETPLDGGRVLAVLGGCGGAGASVLATAVGQAVLHRSGRALLVDCDPLGGGLDLALGAESESGVRWPDVALSGGRVPASALRTALPGLTRAGGTLSFLSCSRNGPGPAPQAVAAVVEAGRRSGETVVCDVPRQLPPAARAALDRADLAVLVVPAEVRACAAARRVADQVVERGVSLHAVVRTPAPGGIRPAEVAEAVGVPLLTTMRSEPRLSTALDQGRFPVRTRGPLAKAAREILAALDASPLRHKDVRAFSEVGGG</sequence>
<dbReference type="GO" id="GO:0005524">
    <property type="term" value="F:ATP binding"/>
    <property type="evidence" value="ECO:0007669"/>
    <property type="project" value="TreeGrafter"/>
</dbReference>
<feature type="domain" description="Rv3660c-like CheY-like N-terminal" evidence="1">
    <location>
        <begin position="8"/>
        <end position="112"/>
    </location>
</feature>
<dbReference type="GO" id="GO:0009898">
    <property type="term" value="C:cytoplasmic side of plasma membrane"/>
    <property type="evidence" value="ECO:0007669"/>
    <property type="project" value="TreeGrafter"/>
</dbReference>
<dbReference type="Pfam" id="PF26563">
    <property type="entry name" value="Rv3660c_N"/>
    <property type="match status" value="1"/>
</dbReference>
<keyword evidence="3" id="KW-1185">Reference proteome</keyword>
<dbReference type="GO" id="GO:0051782">
    <property type="term" value="P:negative regulation of cell division"/>
    <property type="evidence" value="ECO:0007669"/>
    <property type="project" value="TreeGrafter"/>
</dbReference>
<name>A0A495XEJ6_9PSEU</name>
<accession>A0A495XEJ6</accession>
<evidence type="ECO:0000259" key="1">
    <source>
        <dbReference type="Pfam" id="PF26563"/>
    </source>
</evidence>
<dbReference type="Proteomes" id="UP000272729">
    <property type="component" value="Unassembled WGS sequence"/>
</dbReference>
<evidence type="ECO:0000313" key="2">
    <source>
        <dbReference type="EMBL" id="RKT71234.1"/>
    </source>
</evidence>
<reference evidence="2 3" key="1">
    <citation type="submission" date="2018-10" db="EMBL/GenBank/DDBJ databases">
        <title>Sequencing the genomes of 1000 actinobacteria strains.</title>
        <authorList>
            <person name="Klenk H.-P."/>
        </authorList>
    </citation>
    <scope>NUCLEOTIDE SEQUENCE [LARGE SCALE GENOMIC DNA]</scope>
    <source>
        <strain evidence="2 3">DSM 43911</strain>
    </source>
</reference>
<dbReference type="EMBL" id="RBXR01000001">
    <property type="protein sequence ID" value="RKT71234.1"/>
    <property type="molecule type" value="Genomic_DNA"/>
</dbReference>
<dbReference type="GO" id="GO:0005829">
    <property type="term" value="C:cytosol"/>
    <property type="evidence" value="ECO:0007669"/>
    <property type="project" value="TreeGrafter"/>
</dbReference>
<dbReference type="AlphaFoldDB" id="A0A495XEJ6"/>
<comment type="caution">
    <text evidence="2">The sequence shown here is derived from an EMBL/GenBank/DDBJ whole genome shotgun (WGS) entry which is preliminary data.</text>
</comment>
<dbReference type="OrthoDB" id="3252838at2"/>
<dbReference type="GO" id="GO:0016887">
    <property type="term" value="F:ATP hydrolysis activity"/>
    <property type="evidence" value="ECO:0007669"/>
    <property type="project" value="TreeGrafter"/>
</dbReference>
<dbReference type="InterPro" id="IPR059050">
    <property type="entry name" value="Rv3660c_N"/>
</dbReference>
<proteinExistence type="predicted"/>
<protein>
    <submittedName>
        <fullName evidence="2">Secretion/DNA translocation related CpaE-like protein</fullName>
    </submittedName>
</protein>
<dbReference type="InterPro" id="IPR022521">
    <property type="entry name" value="Rv3660c"/>
</dbReference>
<dbReference type="InterPro" id="IPR050625">
    <property type="entry name" value="ParA/MinD_ATPase"/>
</dbReference>
<dbReference type="PANTHER" id="PTHR43384:SF11">
    <property type="entry name" value="SEPTUM SITE DETERMINING PROTEIN"/>
    <property type="match status" value="1"/>
</dbReference>
<dbReference type="SUPFAM" id="SSF52540">
    <property type="entry name" value="P-loop containing nucleoside triphosphate hydrolases"/>
    <property type="match status" value="1"/>
</dbReference>
<organism evidence="2 3">
    <name type="scientific">Saccharothrix variisporea</name>
    <dbReference type="NCBI Taxonomy" id="543527"/>
    <lineage>
        <taxon>Bacteria</taxon>
        <taxon>Bacillati</taxon>
        <taxon>Actinomycetota</taxon>
        <taxon>Actinomycetes</taxon>
        <taxon>Pseudonocardiales</taxon>
        <taxon>Pseudonocardiaceae</taxon>
        <taxon>Saccharothrix</taxon>
    </lineage>
</organism>
<dbReference type="RefSeq" id="WP_121223584.1">
    <property type="nucleotide sequence ID" value="NZ_JBIUBA010000001.1"/>
</dbReference>
<dbReference type="Gene3D" id="3.40.50.300">
    <property type="entry name" value="P-loop containing nucleotide triphosphate hydrolases"/>
    <property type="match status" value="1"/>
</dbReference>
<dbReference type="PANTHER" id="PTHR43384">
    <property type="entry name" value="SEPTUM SITE-DETERMINING PROTEIN MIND HOMOLOG, CHLOROPLASTIC-RELATED"/>
    <property type="match status" value="1"/>
</dbReference>
<evidence type="ECO:0000313" key="3">
    <source>
        <dbReference type="Proteomes" id="UP000272729"/>
    </source>
</evidence>